<name>V6LJT5_9EUKA</name>
<dbReference type="InterPro" id="IPR001005">
    <property type="entry name" value="SANT/Myb"/>
</dbReference>
<feature type="domain" description="Myb-like" evidence="4">
    <location>
        <begin position="80"/>
        <end position="124"/>
    </location>
</feature>
<dbReference type="InterPro" id="IPR006447">
    <property type="entry name" value="Myb_dom_plants"/>
</dbReference>
<dbReference type="VEuPathDB" id="GiardiaDB:SS50377_24757"/>
<dbReference type="AlphaFoldDB" id="V6LJT5"/>
<dbReference type="Gene3D" id="1.10.10.60">
    <property type="entry name" value="Homeodomain-like"/>
    <property type="match status" value="1"/>
</dbReference>
<evidence type="ECO:0000313" key="6">
    <source>
        <dbReference type="EMBL" id="KAH0572646.1"/>
    </source>
</evidence>
<keyword evidence="1" id="KW-0805">Transcription regulation</keyword>
<dbReference type="InterPro" id="IPR009057">
    <property type="entry name" value="Homeodomain-like_sf"/>
</dbReference>
<dbReference type="SUPFAM" id="SSF46689">
    <property type="entry name" value="Homeodomain-like"/>
    <property type="match status" value="1"/>
</dbReference>
<keyword evidence="3" id="KW-0539">Nucleus</keyword>
<dbReference type="Proteomes" id="UP000018208">
    <property type="component" value="Unassembled WGS sequence"/>
</dbReference>
<proteinExistence type="predicted"/>
<keyword evidence="5" id="KW-0238">DNA-binding</keyword>
<evidence type="ECO:0000256" key="3">
    <source>
        <dbReference type="ARBA" id="ARBA00023242"/>
    </source>
</evidence>
<keyword evidence="2" id="KW-0804">Transcription</keyword>
<dbReference type="EMBL" id="AUWU02000005">
    <property type="protein sequence ID" value="KAH0572646.1"/>
    <property type="molecule type" value="Genomic_DNA"/>
</dbReference>
<keyword evidence="7" id="KW-1185">Reference proteome</keyword>
<dbReference type="GO" id="GO:0003677">
    <property type="term" value="F:DNA binding"/>
    <property type="evidence" value="ECO:0007669"/>
    <property type="project" value="UniProtKB-KW"/>
</dbReference>
<dbReference type="OrthoDB" id="118550at2759"/>
<accession>V6LJT5</accession>
<gene>
    <name evidence="5" type="ORF">SS50377_15645</name>
    <name evidence="6" type="ORF">SS50377_24757</name>
</gene>
<evidence type="ECO:0000313" key="5">
    <source>
        <dbReference type="EMBL" id="EST44638.1"/>
    </source>
</evidence>
<dbReference type="EMBL" id="KI546115">
    <property type="protein sequence ID" value="EST44638.1"/>
    <property type="molecule type" value="Genomic_DNA"/>
</dbReference>
<evidence type="ECO:0000313" key="7">
    <source>
        <dbReference type="Proteomes" id="UP000018208"/>
    </source>
</evidence>
<evidence type="ECO:0000256" key="2">
    <source>
        <dbReference type="ARBA" id="ARBA00023163"/>
    </source>
</evidence>
<evidence type="ECO:0000256" key="1">
    <source>
        <dbReference type="ARBA" id="ARBA00023015"/>
    </source>
</evidence>
<organism evidence="5">
    <name type="scientific">Spironucleus salmonicida</name>
    <dbReference type="NCBI Taxonomy" id="348837"/>
    <lineage>
        <taxon>Eukaryota</taxon>
        <taxon>Metamonada</taxon>
        <taxon>Diplomonadida</taxon>
        <taxon>Hexamitidae</taxon>
        <taxon>Hexamitinae</taxon>
        <taxon>Spironucleus</taxon>
    </lineage>
</organism>
<dbReference type="NCBIfam" id="TIGR01557">
    <property type="entry name" value="myb_SHAQKYF"/>
    <property type="match status" value="1"/>
</dbReference>
<reference evidence="5 6" key="1">
    <citation type="journal article" date="2014" name="PLoS Genet.">
        <title>The Genome of Spironucleus salmonicida Highlights a Fish Pathogen Adapted to Fluctuating Environments.</title>
        <authorList>
            <person name="Xu F."/>
            <person name="Jerlstrom-Hultqvist J."/>
            <person name="Einarsson E."/>
            <person name="Astvaldsson A."/>
            <person name="Svard S.G."/>
            <person name="Andersson J.O."/>
        </authorList>
    </citation>
    <scope>NUCLEOTIDE SEQUENCE</scope>
    <source>
        <strain evidence="6">ATCC 50377</strain>
    </source>
</reference>
<evidence type="ECO:0000259" key="4">
    <source>
        <dbReference type="Pfam" id="PF00249"/>
    </source>
</evidence>
<reference evidence="6" key="2">
    <citation type="submission" date="2020-12" db="EMBL/GenBank/DDBJ databases">
        <title>New Spironucleus salmonicida genome in near-complete chromosomes.</title>
        <authorList>
            <person name="Xu F."/>
            <person name="Kurt Z."/>
            <person name="Jimenez-Gonzalez A."/>
            <person name="Astvaldsson A."/>
            <person name="Andersson J.O."/>
            <person name="Svard S.G."/>
        </authorList>
    </citation>
    <scope>NUCLEOTIDE SEQUENCE</scope>
    <source>
        <strain evidence="6">ATCC 50377</strain>
    </source>
</reference>
<dbReference type="Pfam" id="PF00249">
    <property type="entry name" value="Myb_DNA-binding"/>
    <property type="match status" value="1"/>
</dbReference>
<protein>
    <submittedName>
        <fullName evidence="5">Myb-like DNA-binding domain-containing protein</fullName>
    </submittedName>
</protein>
<sequence length="256" mass="29608">MSFFHFTSFNSFSLIHLPNEDNSSLLSDNISILKECIDLFQEIKPLLPASVKLHNNLKSTSDITQLINDLKDLNLERQQRDTWTSLDHQNFVIGLAKFGTKTNLILDFVGTKTRRQIQSHLQKYEIKLKRTIQISTQSKIIKLPVTFLNTFIQQLKEWRIEYELNCTPETRSILLQDQINEEYFCESTVTLKISSTLSAPIQIQILQTAKPAVKMYIKLQDLQDPVIFTSHYACEQTGVSQRELAIACCCLYFQIK</sequence>